<reference evidence="2 3" key="1">
    <citation type="submission" date="2017-04" db="EMBL/GenBank/DDBJ databases">
        <title>Draft genome sequence of Tuber borchii Vittad., a whitish edible truffle.</title>
        <authorList>
            <consortium name="DOE Joint Genome Institute"/>
            <person name="Murat C."/>
            <person name="Kuo A."/>
            <person name="Barry K.W."/>
            <person name="Clum A."/>
            <person name="Dockter R.B."/>
            <person name="Fauchery L."/>
            <person name="Iotti M."/>
            <person name="Kohler A."/>
            <person name="Labutti K."/>
            <person name="Lindquist E.A."/>
            <person name="Lipzen A."/>
            <person name="Ohm R.A."/>
            <person name="Wang M."/>
            <person name="Grigoriev I.V."/>
            <person name="Zambonelli A."/>
            <person name="Martin F.M."/>
        </authorList>
    </citation>
    <scope>NUCLEOTIDE SEQUENCE [LARGE SCALE GENOMIC DNA]</scope>
    <source>
        <strain evidence="2 3">Tbo3840</strain>
    </source>
</reference>
<dbReference type="AlphaFoldDB" id="A0A2T7A517"/>
<dbReference type="STRING" id="42251.A0A2T7A517"/>
<sequence>MNTDTPNATILRETSGTTTSSPKAAIELPDLSAKADTETIGTLEAGLYGMLTENYEMVFEAYYAMRLAVLGDDEEEMEREGEKEKEKEDGPVVAALVGQVAQKNKAKAEMGKEKGATIKVESPILKSMTGTKVTKKTVVRGLKDRIAQKAKAKGGVEKEKGATIKVESPIPEPMAGAGVTKKVAVRGLKDRIAKKAKAKAEMGKGKGATIKVESPILKPMAGTGVTKKAVVRGLKDRIAKKAKAKGGVEKSKSITAAIAADRVTRLSRSGAPSPEALCAPQHRNMGIIGLIQRSAQKEGLSAAAVQVEKEKIVGGLRGKVASKAAIDGKSAILKPRAGAGVMKKAVVGGMRGRIAAGTKGSIGIAKEVENQSITSATTTDKVIDTPRGRTSPEVLHSAQRRSVRIIELAQKSALKERKSAEGALVEGRKIAGDGLSRQIAVAVLIDVKPQILKPRAGAGVSKREDSGKLRGGKKPSVLEKK</sequence>
<evidence type="ECO:0000313" key="2">
    <source>
        <dbReference type="EMBL" id="PUU82829.1"/>
    </source>
</evidence>
<feature type="region of interest" description="Disordered" evidence="1">
    <location>
        <begin position="455"/>
        <end position="481"/>
    </location>
</feature>
<feature type="region of interest" description="Disordered" evidence="1">
    <location>
        <begin position="1"/>
        <end position="22"/>
    </location>
</feature>
<organism evidence="2 3">
    <name type="scientific">Tuber borchii</name>
    <name type="common">White truffle</name>
    <dbReference type="NCBI Taxonomy" id="42251"/>
    <lineage>
        <taxon>Eukaryota</taxon>
        <taxon>Fungi</taxon>
        <taxon>Dikarya</taxon>
        <taxon>Ascomycota</taxon>
        <taxon>Pezizomycotina</taxon>
        <taxon>Pezizomycetes</taxon>
        <taxon>Pezizales</taxon>
        <taxon>Tuberaceae</taxon>
        <taxon>Tuber</taxon>
    </lineage>
</organism>
<dbReference type="EMBL" id="NESQ01000021">
    <property type="protein sequence ID" value="PUU82829.1"/>
    <property type="molecule type" value="Genomic_DNA"/>
</dbReference>
<proteinExistence type="predicted"/>
<name>A0A2T7A517_TUBBO</name>
<protein>
    <submittedName>
        <fullName evidence="2">Uncharacterized protein</fullName>
    </submittedName>
</protein>
<accession>A0A2T7A517</accession>
<keyword evidence="3" id="KW-1185">Reference proteome</keyword>
<evidence type="ECO:0000256" key="1">
    <source>
        <dbReference type="SAM" id="MobiDB-lite"/>
    </source>
</evidence>
<evidence type="ECO:0000313" key="3">
    <source>
        <dbReference type="Proteomes" id="UP000244722"/>
    </source>
</evidence>
<dbReference type="Proteomes" id="UP000244722">
    <property type="component" value="Unassembled WGS sequence"/>
</dbReference>
<gene>
    <name evidence="2" type="ORF">B9Z19DRAFT_1120097</name>
</gene>
<comment type="caution">
    <text evidence="2">The sequence shown here is derived from an EMBL/GenBank/DDBJ whole genome shotgun (WGS) entry which is preliminary data.</text>
</comment>